<dbReference type="Pfam" id="PF06114">
    <property type="entry name" value="Peptidase_M78"/>
    <property type="match status" value="1"/>
</dbReference>
<sequence length="145" mass="17010">MNIHSLAESIVKKHHTRNPFEIINERNAILIYAPLVDVRGFYQYFQRNHLIYIDENLPDNEKTFVCAHELGHMLMHQGENSVYMDTRTCFNTNKPEIEANTFAAELLIPDEIILENHNMTTEQLSRLLGYEKSLIDLRLKSYMSL</sequence>
<protein>
    <submittedName>
        <fullName evidence="2">IrrE protein</fullName>
    </submittedName>
</protein>
<reference evidence="2" key="1">
    <citation type="journal article" date="2021" name="Proc. Natl. Acad. Sci. U.S.A.">
        <title>A Catalog of Tens of Thousands of Viruses from Human Metagenomes Reveals Hidden Associations with Chronic Diseases.</title>
        <authorList>
            <person name="Tisza M.J."/>
            <person name="Buck C.B."/>
        </authorList>
    </citation>
    <scope>NUCLEOTIDE SEQUENCE</scope>
    <source>
        <strain evidence="2">CtnzH2</strain>
    </source>
</reference>
<dbReference type="PANTHER" id="PTHR43236:SF1">
    <property type="entry name" value="BLL7220 PROTEIN"/>
    <property type="match status" value="1"/>
</dbReference>
<dbReference type="Gene3D" id="1.10.10.2910">
    <property type="match status" value="1"/>
</dbReference>
<name>A0A8S5S869_9CAUD</name>
<proteinExistence type="predicted"/>
<dbReference type="PANTHER" id="PTHR43236">
    <property type="entry name" value="ANTITOXIN HIGA1"/>
    <property type="match status" value="1"/>
</dbReference>
<feature type="domain" description="IrrE N-terminal-like" evidence="1">
    <location>
        <begin position="38"/>
        <end position="139"/>
    </location>
</feature>
<dbReference type="InterPro" id="IPR010359">
    <property type="entry name" value="IrrE_HExxH"/>
</dbReference>
<accession>A0A8S5S869</accession>
<evidence type="ECO:0000259" key="1">
    <source>
        <dbReference type="Pfam" id="PF06114"/>
    </source>
</evidence>
<organism evidence="2">
    <name type="scientific">Myoviridae sp. ctnzH2</name>
    <dbReference type="NCBI Taxonomy" id="2827707"/>
    <lineage>
        <taxon>Viruses</taxon>
        <taxon>Duplodnaviria</taxon>
        <taxon>Heunggongvirae</taxon>
        <taxon>Uroviricota</taxon>
        <taxon>Caudoviricetes</taxon>
    </lineage>
</organism>
<dbReference type="InterPro" id="IPR052345">
    <property type="entry name" value="Rad_response_metalloprotease"/>
</dbReference>
<dbReference type="EMBL" id="BK032549">
    <property type="protein sequence ID" value="DAF46995.1"/>
    <property type="molecule type" value="Genomic_DNA"/>
</dbReference>
<evidence type="ECO:0000313" key="2">
    <source>
        <dbReference type="EMBL" id="DAF46995.1"/>
    </source>
</evidence>